<keyword evidence="2 6" id="KW-0812">Transmembrane</keyword>
<evidence type="ECO:0000313" key="7">
    <source>
        <dbReference type="EMBL" id="SPQ25291.1"/>
    </source>
</evidence>
<evidence type="ECO:0000256" key="1">
    <source>
        <dbReference type="ARBA" id="ARBA00004141"/>
    </source>
</evidence>
<dbReference type="PANTHER" id="PTHR35042:SF1">
    <property type="entry name" value="DUF1772-DOMAIN-CONTAINING PROTEIN"/>
    <property type="match status" value="1"/>
</dbReference>
<keyword evidence="4 6" id="KW-0472">Membrane</keyword>
<comment type="similarity">
    <text evidence="5">Belongs to the anthrone oxygenase family.</text>
</comment>
<dbReference type="Proteomes" id="UP000289323">
    <property type="component" value="Unassembled WGS sequence"/>
</dbReference>
<evidence type="ECO:0000256" key="5">
    <source>
        <dbReference type="ARBA" id="ARBA00034313"/>
    </source>
</evidence>
<organism evidence="7 8">
    <name type="scientific">Thermothielavioides terrestris</name>
    <dbReference type="NCBI Taxonomy" id="2587410"/>
    <lineage>
        <taxon>Eukaryota</taxon>
        <taxon>Fungi</taxon>
        <taxon>Dikarya</taxon>
        <taxon>Ascomycota</taxon>
        <taxon>Pezizomycotina</taxon>
        <taxon>Sordariomycetes</taxon>
        <taxon>Sordariomycetidae</taxon>
        <taxon>Sordariales</taxon>
        <taxon>Chaetomiaceae</taxon>
        <taxon>Thermothielavioides</taxon>
    </lineage>
</organism>
<evidence type="ECO:0000313" key="8">
    <source>
        <dbReference type="Proteomes" id="UP000289323"/>
    </source>
</evidence>
<protein>
    <submittedName>
        <fullName evidence="7">533d0240-6fc6-4793-a056-10f01a68bfba</fullName>
    </submittedName>
</protein>
<keyword evidence="3 6" id="KW-1133">Transmembrane helix</keyword>
<feature type="transmembrane region" description="Helical" evidence="6">
    <location>
        <begin position="94"/>
        <end position="115"/>
    </location>
</feature>
<name>A0A446BS04_9PEZI</name>
<proteinExistence type="inferred from homology"/>
<feature type="transmembrane region" description="Helical" evidence="6">
    <location>
        <begin position="61"/>
        <end position="82"/>
    </location>
</feature>
<gene>
    <name evidence="7" type="ORF">TT172_LOCUS7710</name>
</gene>
<dbReference type="PANTHER" id="PTHR35042">
    <property type="entry name" value="ANTHRONE OXYGENASE ENCC"/>
    <property type="match status" value="1"/>
</dbReference>
<evidence type="ECO:0000256" key="2">
    <source>
        <dbReference type="ARBA" id="ARBA00022692"/>
    </source>
</evidence>
<accession>A0A446BS04</accession>
<evidence type="ECO:0000256" key="4">
    <source>
        <dbReference type="ARBA" id="ARBA00023136"/>
    </source>
</evidence>
<evidence type="ECO:0000256" key="6">
    <source>
        <dbReference type="SAM" id="Phobius"/>
    </source>
</evidence>
<comment type="subcellular location">
    <subcellularLocation>
        <location evidence="1">Membrane</location>
        <topology evidence="1">Multi-pass membrane protein</topology>
    </subcellularLocation>
</comment>
<reference evidence="7 8" key="1">
    <citation type="submission" date="2018-04" db="EMBL/GenBank/DDBJ databases">
        <authorList>
            <person name="Huttner S."/>
            <person name="Dainat J."/>
        </authorList>
    </citation>
    <scope>NUCLEOTIDE SEQUENCE [LARGE SCALE GENOMIC DNA]</scope>
</reference>
<dbReference type="AlphaFoldDB" id="A0A446BS04"/>
<evidence type="ECO:0000256" key="3">
    <source>
        <dbReference type="ARBA" id="ARBA00022989"/>
    </source>
</evidence>
<sequence length="194" mass="21219">MSLPTLTALAQWAGIAMPTLYAGITLQYSLTMTLLARTAPHPNSKLLAKQWLALYQQGPRWVPPLVHAGALANLYLAFLASHHHHHHREATQSVALHLAAALATLALLPLTFAYFEPGVNGACKWKVERLLVEDGFRLSPPAATAPARWKGVGVVVRRLPVSVRRHSATEGAKRWAEAADMRELVLAWAARNHG</sequence>
<dbReference type="EMBL" id="OUUZ01000015">
    <property type="protein sequence ID" value="SPQ25291.1"/>
    <property type="molecule type" value="Genomic_DNA"/>
</dbReference>
<dbReference type="GO" id="GO:0016020">
    <property type="term" value="C:membrane"/>
    <property type="evidence" value="ECO:0007669"/>
    <property type="project" value="UniProtKB-SubCell"/>
</dbReference>